<sequence>MNKQPTPPTPPKPTAPAAPLQPAMAPAGMGMPPVRPNGGNKTGLIVGIISGVIALILLIVGIIVAFVVLSKPSTKDYAAAAQELNKVTESYNKASSAFTYYSTASSQSTAQAQAKAATLSETRKAINDGIDKLSKMRAITGDNDVKERFEKLKGKQVAFNEAIDGLIEAYSKIAPAFDTSLLRLSSSEDALSPVRTMRTKLDGVKNDIKNQYNKQFVTDITAALKSYESAIEKYVAMRSSGHYDSSAYSEYSAAYRKINTIANEWALNMRASGERGEVRTELNSVVSILNRKQFQR</sequence>
<dbReference type="RefSeq" id="WP_376754107.1">
    <property type="nucleotide sequence ID" value="NZ_CP124550.1"/>
</dbReference>
<evidence type="ECO:0000313" key="4">
    <source>
        <dbReference type="Proteomes" id="UP001177295"/>
    </source>
</evidence>
<keyword evidence="2" id="KW-1133">Transmembrane helix</keyword>
<feature type="region of interest" description="Disordered" evidence="1">
    <location>
        <begin position="1"/>
        <end position="35"/>
    </location>
</feature>
<feature type="transmembrane region" description="Helical" evidence="2">
    <location>
        <begin position="44"/>
        <end position="69"/>
    </location>
</feature>
<feature type="compositionally biased region" description="Low complexity" evidence="1">
    <location>
        <begin position="17"/>
        <end position="32"/>
    </location>
</feature>
<organism evidence="3 4">
    <name type="scientific">Candidatus Southlakia epibionticum</name>
    <dbReference type="NCBI Taxonomy" id="3043284"/>
    <lineage>
        <taxon>Bacteria</taxon>
        <taxon>Candidatus Saccharimonadota</taxon>
        <taxon>Candidatus Saccharimonadia</taxon>
        <taxon>Candidatus Saccharimonadales</taxon>
        <taxon>Candidatus Saccharimonadaceae</taxon>
        <taxon>Candidatus Southlakia</taxon>
    </lineage>
</organism>
<proteinExistence type="predicted"/>
<feature type="compositionally biased region" description="Pro residues" evidence="1">
    <location>
        <begin position="1"/>
        <end position="16"/>
    </location>
</feature>
<gene>
    <name evidence="3" type="ORF">SEML1_0094</name>
</gene>
<name>A0ABY8WTJ6_9BACT</name>
<dbReference type="Proteomes" id="UP001177295">
    <property type="component" value="Chromosome"/>
</dbReference>
<keyword evidence="2" id="KW-0472">Membrane</keyword>
<dbReference type="EMBL" id="CP124550">
    <property type="protein sequence ID" value="WIO45734.1"/>
    <property type="molecule type" value="Genomic_DNA"/>
</dbReference>
<accession>A0ABY8WTJ6</accession>
<reference evidence="3 4" key="1">
    <citation type="journal article" date="2023" name="Cell">
        <title>Genetic manipulation of Patescibacteria provides mechanistic insights into microbial dark matter and the epibiotic lifestyle.</title>
        <authorList>
            <person name="Wang Y."/>
            <person name="Gallagher L.A."/>
            <person name="Andrade P.A."/>
            <person name="Liu A."/>
            <person name="Humphreys I.R."/>
            <person name="Turkarslan S."/>
            <person name="Cutler K.J."/>
            <person name="Arrieta-Ortiz M.L."/>
            <person name="Li Y."/>
            <person name="Radey M.C."/>
            <person name="McLean J.S."/>
            <person name="Cong Q."/>
            <person name="Baker D."/>
            <person name="Baliga N.S."/>
            <person name="Peterson S.B."/>
            <person name="Mougous J.D."/>
        </authorList>
    </citation>
    <scope>NUCLEOTIDE SEQUENCE [LARGE SCALE GENOMIC DNA]</scope>
    <source>
        <strain evidence="3 4">ML1</strain>
    </source>
</reference>
<keyword evidence="2" id="KW-0812">Transmembrane</keyword>
<evidence type="ECO:0000313" key="3">
    <source>
        <dbReference type="EMBL" id="WIO45734.1"/>
    </source>
</evidence>
<evidence type="ECO:0000256" key="2">
    <source>
        <dbReference type="SAM" id="Phobius"/>
    </source>
</evidence>
<keyword evidence="4" id="KW-1185">Reference proteome</keyword>
<protein>
    <submittedName>
        <fullName evidence="3">Uncharacterized protein</fullName>
    </submittedName>
</protein>
<evidence type="ECO:0000256" key="1">
    <source>
        <dbReference type="SAM" id="MobiDB-lite"/>
    </source>
</evidence>